<evidence type="ECO:0000313" key="1">
    <source>
        <dbReference type="EMBL" id="MBW92487.1"/>
    </source>
</evidence>
<accession>A0A2P2JG64</accession>
<organism evidence="1">
    <name type="scientific">Rhizophora mucronata</name>
    <name type="common">Asiatic mangrove</name>
    <dbReference type="NCBI Taxonomy" id="61149"/>
    <lineage>
        <taxon>Eukaryota</taxon>
        <taxon>Viridiplantae</taxon>
        <taxon>Streptophyta</taxon>
        <taxon>Embryophyta</taxon>
        <taxon>Tracheophyta</taxon>
        <taxon>Spermatophyta</taxon>
        <taxon>Magnoliopsida</taxon>
        <taxon>eudicotyledons</taxon>
        <taxon>Gunneridae</taxon>
        <taxon>Pentapetalae</taxon>
        <taxon>rosids</taxon>
        <taxon>fabids</taxon>
        <taxon>Malpighiales</taxon>
        <taxon>Rhizophoraceae</taxon>
        <taxon>Rhizophora</taxon>
    </lineage>
</organism>
<reference evidence="1" key="1">
    <citation type="submission" date="2018-02" db="EMBL/GenBank/DDBJ databases">
        <title>Rhizophora mucronata_Transcriptome.</title>
        <authorList>
            <person name="Meera S.P."/>
            <person name="Sreeshan A."/>
            <person name="Augustine A."/>
        </authorList>
    </citation>
    <scope>NUCLEOTIDE SEQUENCE</scope>
    <source>
        <tissue evidence="1">Leaf</tissue>
    </source>
</reference>
<dbReference type="EMBL" id="GGEC01012004">
    <property type="protein sequence ID" value="MBW92487.1"/>
    <property type="molecule type" value="Transcribed_RNA"/>
</dbReference>
<name>A0A2P2JG64_RHIMU</name>
<dbReference type="AlphaFoldDB" id="A0A2P2JG64"/>
<sequence length="223" mass="25700">MWFSRDSVHDEDAKLISLLSEKLLHYPKTLSNVNLPMPASSSMYWFSPDLASHPESGFDICCARMHVLGLDIYSSQEKILSADFTELLLESLQVTRGNELFDLDFVNILHALQVVQFYCWKASEFQNSQLQIGSVKVVQLSQSQRESISAVKSTFMKNHQLAERIFGCMTCDGNRQHSFDWNTFSAAVAAFEDYTHRLHKELLMSLPHWRTQQIIYNVPVEWC</sequence>
<proteinExistence type="predicted"/>
<protein>
    <submittedName>
        <fullName evidence="1">Oxidoreductase</fullName>
    </submittedName>
</protein>